<dbReference type="PROSITE" id="PS50801">
    <property type="entry name" value="STAS"/>
    <property type="match status" value="1"/>
</dbReference>
<evidence type="ECO:0000256" key="2">
    <source>
        <dbReference type="ARBA" id="ARBA00022692"/>
    </source>
</evidence>
<dbReference type="Pfam" id="PF00027">
    <property type="entry name" value="cNMP_binding"/>
    <property type="match status" value="1"/>
</dbReference>
<name>A0ABQ4SWI2_9HYPH</name>
<sequence>MSRLASRPRAAVAAGPSRLAGGIGRECVAGLGLLTIALPMATAAGIIAYAPLGPEHAARGGVAGLFCAAVGGLVVAPLRANTGVVMTSANSAASVQASGLALVTAALADRPELLPAALPLIALATGLFQALLGLAGAGRIVKFVPFPVVSGFVSGVGLLLALKFSSALFGTLSLSALRNGDRLLSPPDPVTAALTAGLLAFTFAARHRLPRGLPVALVTFLVGILAYWGLRAAGLGGTLGGTLDAGAVWTIARGALAAGHWGADLAALTGEPDALVAILLAAGTVALVSMLETVFATRAAQTVAEFPSAPRRDLIALGIGTGATAAFGAVAFSGSASQTMVNYQEGGRSRISPLVTSVALLVLLLAVPGALALVPLCVFPPLIIFAGWRLIDPYTAAILRGAATRVGGPARAQARRDALVHLSVLLPTALNSALTGVAIGVVLSCAIFILSMSRPVVRRLRDGRAVSSMRVRTRAESEALAAQGEATVVMDLEGTLFFANAEDLAGAIRERRGARFVILDLRGVTDIDATGARILEQTRRSLAAAGIALIAAETPAAIAPTVRRLFPPDHDFHHLDDALEHAEHALLGAAAPTVPGEGVPLAAFELFEGVAPDGLARLGALLREERHPAGTVLCREGEPADRIWLIRSGSISVRVPSGRTNRRIAAFGPGTTVGEMAVVEDKPRSASLVADESLDLYVLDLDAYRHILAHEPELAAALFRNLARALSDRLRARSVALRAAVD</sequence>
<dbReference type="InterPro" id="IPR002645">
    <property type="entry name" value="STAS_dom"/>
</dbReference>
<keyword evidence="4 5" id="KW-0472">Membrane</keyword>
<evidence type="ECO:0000256" key="3">
    <source>
        <dbReference type="ARBA" id="ARBA00022989"/>
    </source>
</evidence>
<dbReference type="CDD" id="cd00038">
    <property type="entry name" value="CAP_ED"/>
    <property type="match status" value="1"/>
</dbReference>
<feature type="transmembrane region" description="Helical" evidence="5">
    <location>
        <begin position="189"/>
        <end position="205"/>
    </location>
</feature>
<feature type="transmembrane region" description="Helical" evidence="5">
    <location>
        <begin position="212"/>
        <end position="230"/>
    </location>
</feature>
<feature type="transmembrane region" description="Helical" evidence="5">
    <location>
        <begin position="27"/>
        <end position="50"/>
    </location>
</feature>
<dbReference type="PROSITE" id="PS50042">
    <property type="entry name" value="CNMP_BINDING_3"/>
    <property type="match status" value="1"/>
</dbReference>
<evidence type="ECO:0000259" key="6">
    <source>
        <dbReference type="PROSITE" id="PS50042"/>
    </source>
</evidence>
<feature type="transmembrane region" description="Helical" evidence="5">
    <location>
        <begin position="56"/>
        <end position="76"/>
    </location>
</feature>
<feature type="domain" description="STAS" evidence="7">
    <location>
        <begin position="477"/>
        <end position="566"/>
    </location>
</feature>
<dbReference type="InterPro" id="IPR018488">
    <property type="entry name" value="cNMP-bd_CS"/>
</dbReference>
<proteinExistence type="predicted"/>
<evidence type="ECO:0000256" key="1">
    <source>
        <dbReference type="ARBA" id="ARBA00004141"/>
    </source>
</evidence>
<dbReference type="InterPro" id="IPR014710">
    <property type="entry name" value="RmlC-like_jellyroll"/>
</dbReference>
<dbReference type="Gene3D" id="2.60.120.10">
    <property type="entry name" value="Jelly Rolls"/>
    <property type="match status" value="1"/>
</dbReference>
<dbReference type="Pfam" id="PF01740">
    <property type="entry name" value="STAS"/>
    <property type="match status" value="1"/>
</dbReference>
<evidence type="ECO:0000313" key="8">
    <source>
        <dbReference type="EMBL" id="GJE07556.1"/>
    </source>
</evidence>
<feature type="transmembrane region" description="Helical" evidence="5">
    <location>
        <begin position="88"/>
        <end position="107"/>
    </location>
</feature>
<evidence type="ECO:0000259" key="7">
    <source>
        <dbReference type="PROSITE" id="PS50801"/>
    </source>
</evidence>
<dbReference type="Proteomes" id="UP001055102">
    <property type="component" value="Unassembled WGS sequence"/>
</dbReference>
<keyword evidence="3 5" id="KW-1133">Transmembrane helix</keyword>
<feature type="transmembrane region" description="Helical" evidence="5">
    <location>
        <begin position="274"/>
        <end position="294"/>
    </location>
</feature>
<dbReference type="RefSeq" id="WP_238276792.1">
    <property type="nucleotide sequence ID" value="NZ_BPQR01000048.1"/>
</dbReference>
<evidence type="ECO:0000256" key="4">
    <source>
        <dbReference type="ARBA" id="ARBA00023136"/>
    </source>
</evidence>
<dbReference type="Gene3D" id="3.30.750.24">
    <property type="entry name" value="STAS domain"/>
    <property type="match status" value="1"/>
</dbReference>
<feature type="transmembrane region" description="Helical" evidence="5">
    <location>
        <begin position="146"/>
        <end position="169"/>
    </location>
</feature>
<feature type="transmembrane region" description="Helical" evidence="5">
    <location>
        <begin position="424"/>
        <end position="450"/>
    </location>
</feature>
<dbReference type="CDD" id="cd07042">
    <property type="entry name" value="STAS_SulP_like_sulfate_transporter"/>
    <property type="match status" value="1"/>
</dbReference>
<evidence type="ECO:0000256" key="5">
    <source>
        <dbReference type="SAM" id="Phobius"/>
    </source>
</evidence>
<feature type="transmembrane region" description="Helical" evidence="5">
    <location>
        <begin position="314"/>
        <end position="334"/>
    </location>
</feature>
<dbReference type="InterPro" id="IPR036513">
    <property type="entry name" value="STAS_dom_sf"/>
</dbReference>
<reference evidence="8" key="1">
    <citation type="journal article" date="2021" name="Front. Microbiol.">
        <title>Comprehensive Comparative Genomics and Phenotyping of Methylobacterium Species.</title>
        <authorList>
            <person name="Alessa O."/>
            <person name="Ogura Y."/>
            <person name="Fujitani Y."/>
            <person name="Takami H."/>
            <person name="Hayashi T."/>
            <person name="Sahin N."/>
            <person name="Tani A."/>
        </authorList>
    </citation>
    <scope>NUCLEOTIDE SEQUENCE</scope>
    <source>
        <strain evidence="8">LMG 23639</strain>
    </source>
</reference>
<evidence type="ECO:0000313" key="9">
    <source>
        <dbReference type="Proteomes" id="UP001055102"/>
    </source>
</evidence>
<dbReference type="InterPro" id="IPR000595">
    <property type="entry name" value="cNMP-bd_dom"/>
</dbReference>
<comment type="caution">
    <text evidence="8">The sequence shown here is derived from an EMBL/GenBank/DDBJ whole genome shotgun (WGS) entry which is preliminary data.</text>
</comment>
<feature type="domain" description="Cyclic nucleotide-binding" evidence="6">
    <location>
        <begin position="606"/>
        <end position="725"/>
    </location>
</feature>
<keyword evidence="2 5" id="KW-0812">Transmembrane</keyword>
<organism evidence="8 9">
    <name type="scientific">Methylobacterium jeotgali</name>
    <dbReference type="NCBI Taxonomy" id="381630"/>
    <lineage>
        <taxon>Bacteria</taxon>
        <taxon>Pseudomonadati</taxon>
        <taxon>Pseudomonadota</taxon>
        <taxon>Alphaproteobacteria</taxon>
        <taxon>Hyphomicrobiales</taxon>
        <taxon>Methylobacteriaceae</taxon>
        <taxon>Methylobacterium</taxon>
    </lineage>
</organism>
<feature type="transmembrane region" description="Helical" evidence="5">
    <location>
        <begin position="354"/>
        <end position="379"/>
    </location>
</feature>
<dbReference type="PANTHER" id="PTHR43310:SF1">
    <property type="entry name" value="SULFATE TRANSPORTER YBAR-RELATED"/>
    <property type="match status" value="1"/>
</dbReference>
<dbReference type="InterPro" id="IPR018490">
    <property type="entry name" value="cNMP-bd_dom_sf"/>
</dbReference>
<dbReference type="SUPFAM" id="SSF52091">
    <property type="entry name" value="SpoIIaa-like"/>
    <property type="match status" value="1"/>
</dbReference>
<dbReference type="EMBL" id="BPQR01000048">
    <property type="protein sequence ID" value="GJE07556.1"/>
    <property type="molecule type" value="Genomic_DNA"/>
</dbReference>
<comment type="subcellular location">
    <subcellularLocation>
        <location evidence="1">Membrane</location>
        <topology evidence="1">Multi-pass membrane protein</topology>
    </subcellularLocation>
</comment>
<dbReference type="SMART" id="SM00100">
    <property type="entry name" value="cNMP"/>
    <property type="match status" value="1"/>
</dbReference>
<gene>
    <name evidence="8" type="ORF">AOPFMNJM_2885</name>
</gene>
<reference evidence="8" key="2">
    <citation type="submission" date="2021-08" db="EMBL/GenBank/DDBJ databases">
        <authorList>
            <person name="Tani A."/>
            <person name="Ola A."/>
            <person name="Ogura Y."/>
            <person name="Katsura K."/>
            <person name="Hayashi T."/>
        </authorList>
    </citation>
    <scope>NUCLEOTIDE SEQUENCE</scope>
    <source>
        <strain evidence="8">LMG 23639</strain>
    </source>
</reference>
<dbReference type="InterPro" id="IPR052706">
    <property type="entry name" value="Membrane-Transporter-like"/>
</dbReference>
<protein>
    <recommendedName>
        <fullName evidence="10">Cyclic nucleotide-binding domain-containing protein</fullName>
    </recommendedName>
</protein>
<keyword evidence="9" id="KW-1185">Reference proteome</keyword>
<dbReference type="SUPFAM" id="SSF51206">
    <property type="entry name" value="cAMP-binding domain-like"/>
    <property type="match status" value="1"/>
</dbReference>
<accession>A0ABQ4SWI2</accession>
<evidence type="ECO:0008006" key="10">
    <source>
        <dbReference type="Google" id="ProtNLM"/>
    </source>
</evidence>
<dbReference type="InterPro" id="IPR011547">
    <property type="entry name" value="SLC26A/SulP_dom"/>
</dbReference>
<feature type="transmembrane region" description="Helical" evidence="5">
    <location>
        <begin position="113"/>
        <end position="134"/>
    </location>
</feature>
<dbReference type="PROSITE" id="PS00889">
    <property type="entry name" value="CNMP_BINDING_2"/>
    <property type="match status" value="1"/>
</dbReference>
<dbReference type="PANTHER" id="PTHR43310">
    <property type="entry name" value="SULFATE TRANSPORTER YBAR-RELATED"/>
    <property type="match status" value="1"/>
</dbReference>
<dbReference type="Pfam" id="PF00916">
    <property type="entry name" value="Sulfate_transp"/>
    <property type="match status" value="1"/>
</dbReference>